<feature type="compositionally biased region" description="Low complexity" evidence="1">
    <location>
        <begin position="199"/>
        <end position="209"/>
    </location>
</feature>
<evidence type="ECO:0000313" key="3">
    <source>
        <dbReference type="Proteomes" id="UP001161247"/>
    </source>
</evidence>
<evidence type="ECO:0000313" key="2">
    <source>
        <dbReference type="EMBL" id="CAI9112903.1"/>
    </source>
</evidence>
<feature type="region of interest" description="Disordered" evidence="1">
    <location>
        <begin position="237"/>
        <end position="260"/>
    </location>
</feature>
<dbReference type="AlphaFoldDB" id="A0AAV1E1V4"/>
<dbReference type="Proteomes" id="UP001161247">
    <property type="component" value="Chromosome 7"/>
</dbReference>
<protein>
    <submittedName>
        <fullName evidence="2">OLC1v1013409C1</fullName>
    </submittedName>
</protein>
<accession>A0AAV1E1V4</accession>
<dbReference type="EMBL" id="OX459124">
    <property type="protein sequence ID" value="CAI9112903.1"/>
    <property type="molecule type" value="Genomic_DNA"/>
</dbReference>
<reference evidence="2" key="1">
    <citation type="submission" date="2023-03" db="EMBL/GenBank/DDBJ databases">
        <authorList>
            <person name="Julca I."/>
        </authorList>
    </citation>
    <scope>NUCLEOTIDE SEQUENCE</scope>
</reference>
<organism evidence="2 3">
    <name type="scientific">Oldenlandia corymbosa var. corymbosa</name>
    <dbReference type="NCBI Taxonomy" id="529605"/>
    <lineage>
        <taxon>Eukaryota</taxon>
        <taxon>Viridiplantae</taxon>
        <taxon>Streptophyta</taxon>
        <taxon>Embryophyta</taxon>
        <taxon>Tracheophyta</taxon>
        <taxon>Spermatophyta</taxon>
        <taxon>Magnoliopsida</taxon>
        <taxon>eudicotyledons</taxon>
        <taxon>Gunneridae</taxon>
        <taxon>Pentapetalae</taxon>
        <taxon>asterids</taxon>
        <taxon>lamiids</taxon>
        <taxon>Gentianales</taxon>
        <taxon>Rubiaceae</taxon>
        <taxon>Rubioideae</taxon>
        <taxon>Spermacoceae</taxon>
        <taxon>Hedyotis-Oldenlandia complex</taxon>
        <taxon>Oldenlandia</taxon>
    </lineage>
</organism>
<feature type="region of interest" description="Disordered" evidence="1">
    <location>
        <begin position="180"/>
        <end position="214"/>
    </location>
</feature>
<sequence length="558" mass="62718">MELQSSSEQDQHGQQQVIHSNQFQQQSAAFHERVMSFDRKTVPFNEFQGQMLQFQRQMVRNNEFDQQLVPSRSFQNLSQSEVLSILIDMWACMRKLDNMVQPVSQVQKVEIAIESLCLGDSVDVNGFQERIDYLTNMASLQFYGSGYLGYQQQCRSTILKIDVVETNEIVLSSIKDGSKDVVKDQPNMNHNDHSHIRHSGPSNQVSSSSQFERQEQCHFKSTGVDLAATNEMELSLVKSSSRHMAQDQNSGSSDDDSHVHSGFIANVASDFSNLSHQEQGRLTMIESDETRDTLPTADKISKESICNYRQHGVVAESVFTSSQLSQQDQLTVLGIDQAETSSTTLLGAATKGHLKTQGKERADIGKIKLPEAESAPKKRIRAFYVEKIVTKKDDDMKSKVDENREDNEDKRLMNDEAEIEVVSLIEKRQVELQLLGDNNHPSHALLRETSVALTIDEEESCKQTDSDAVSGFVISNPVFIQFSSQSEVRCNQPITFPLIVKGQDLLAVSDKKGAKENGYDTVSSATATNPVLKKFNNQFEVRHERVTTYSLNIQGRHL</sequence>
<name>A0AAV1E1V4_OLDCO</name>
<gene>
    <name evidence="2" type="ORF">OLC1_LOCUS20010</name>
</gene>
<evidence type="ECO:0000256" key="1">
    <source>
        <dbReference type="SAM" id="MobiDB-lite"/>
    </source>
</evidence>
<proteinExistence type="predicted"/>
<keyword evidence="3" id="KW-1185">Reference proteome</keyword>